<accession>A0ACC0WWL0</accession>
<sequence length="168" mass="19260">MPSRNIMILGLVVDELISLFGLRLVFLDNRNRKCLDIWIVRKFFNNLALKLLSNALDSGDCVDQVLLDLIGVQAEISWNMRDSGLRKLELDWSVLLGLNFPHLLASIAEYVLPGFNLSHYNSFHQAQLGVLLDSKAPTSALFPKRYYPKVSRYKWRGVLSEEKARPWV</sequence>
<comment type="caution">
    <text evidence="1">The sequence shown here is derived from an EMBL/GenBank/DDBJ whole genome shotgun (WGS) entry which is preliminary data.</text>
</comment>
<evidence type="ECO:0000313" key="1">
    <source>
        <dbReference type="EMBL" id="KAI9922071.1"/>
    </source>
</evidence>
<organism evidence="1 2">
    <name type="scientific">Peronosclerospora sorghi</name>
    <dbReference type="NCBI Taxonomy" id="230839"/>
    <lineage>
        <taxon>Eukaryota</taxon>
        <taxon>Sar</taxon>
        <taxon>Stramenopiles</taxon>
        <taxon>Oomycota</taxon>
        <taxon>Peronosporomycetes</taxon>
        <taxon>Peronosporales</taxon>
        <taxon>Peronosporaceae</taxon>
        <taxon>Peronosclerospora</taxon>
    </lineage>
</organism>
<dbReference type="Proteomes" id="UP001163321">
    <property type="component" value="Chromosome 1"/>
</dbReference>
<dbReference type="EMBL" id="CM047580">
    <property type="protein sequence ID" value="KAI9922071.1"/>
    <property type="molecule type" value="Genomic_DNA"/>
</dbReference>
<protein>
    <submittedName>
        <fullName evidence="1">Uncharacterized protein</fullName>
    </submittedName>
</protein>
<evidence type="ECO:0000313" key="2">
    <source>
        <dbReference type="Proteomes" id="UP001163321"/>
    </source>
</evidence>
<proteinExistence type="predicted"/>
<gene>
    <name evidence="1" type="ORF">PsorP6_001024</name>
</gene>
<reference evidence="1 2" key="1">
    <citation type="journal article" date="2022" name="bioRxiv">
        <title>The genome of the oomycete Peronosclerospora sorghi, a cosmopolitan pathogen of maize and sorghum, is inflated with dispersed pseudogenes.</title>
        <authorList>
            <person name="Fletcher K."/>
            <person name="Martin F."/>
            <person name="Isakeit T."/>
            <person name="Cavanaugh K."/>
            <person name="Magill C."/>
            <person name="Michelmore R."/>
        </authorList>
    </citation>
    <scope>NUCLEOTIDE SEQUENCE [LARGE SCALE GENOMIC DNA]</scope>
    <source>
        <strain evidence="1">P6</strain>
    </source>
</reference>
<name>A0ACC0WWL0_9STRA</name>
<keyword evidence="2" id="KW-1185">Reference proteome</keyword>